<gene>
    <name evidence="1" type="ORF">KL86DPRO_20266</name>
</gene>
<protein>
    <submittedName>
        <fullName evidence="1">Uncharacterized protein</fullName>
    </submittedName>
</protein>
<dbReference type="EMBL" id="FLUQ01000002">
    <property type="protein sequence ID" value="SBW04147.1"/>
    <property type="molecule type" value="Genomic_DNA"/>
</dbReference>
<reference evidence="1" key="1">
    <citation type="submission" date="2016-04" db="EMBL/GenBank/DDBJ databases">
        <authorList>
            <person name="Evans L.H."/>
            <person name="Alamgir A."/>
            <person name="Owens N."/>
            <person name="Weber N.D."/>
            <person name="Virtaneva K."/>
            <person name="Barbian K."/>
            <person name="Babar A."/>
            <person name="Rosenke K."/>
        </authorList>
    </citation>
    <scope>NUCLEOTIDE SEQUENCE</scope>
    <source>
        <strain evidence="1">86</strain>
    </source>
</reference>
<dbReference type="AlphaFoldDB" id="A0A212JXL7"/>
<proteinExistence type="predicted"/>
<organism evidence="1">
    <name type="scientific">uncultured delta proteobacterium</name>
    <dbReference type="NCBI Taxonomy" id="34034"/>
    <lineage>
        <taxon>Bacteria</taxon>
        <taxon>Deltaproteobacteria</taxon>
        <taxon>environmental samples</taxon>
    </lineage>
</organism>
<name>A0A212JXL7_9DELT</name>
<evidence type="ECO:0000313" key="1">
    <source>
        <dbReference type="EMBL" id="SBW04147.1"/>
    </source>
</evidence>
<sequence>MTSKARDSNVKQEIWMLLRQLSNA</sequence>
<accession>A0A212JXL7</accession>